<dbReference type="SMART" id="SM00382">
    <property type="entry name" value="AAA"/>
    <property type="match status" value="1"/>
</dbReference>
<keyword evidence="8 9" id="KW-0472">Membrane</keyword>
<dbReference type="InterPro" id="IPR039421">
    <property type="entry name" value="Type_1_exporter"/>
</dbReference>
<feature type="transmembrane region" description="Helical" evidence="9">
    <location>
        <begin position="21"/>
        <end position="46"/>
    </location>
</feature>
<evidence type="ECO:0000259" key="10">
    <source>
        <dbReference type="PROSITE" id="PS50893"/>
    </source>
</evidence>
<dbReference type="Proteomes" id="UP000823933">
    <property type="component" value="Unassembled WGS sequence"/>
</dbReference>
<dbReference type="SUPFAM" id="SSF52540">
    <property type="entry name" value="P-loop containing nucleoside triphosphate hydrolases"/>
    <property type="match status" value="1"/>
</dbReference>
<evidence type="ECO:0000256" key="5">
    <source>
        <dbReference type="ARBA" id="ARBA00022741"/>
    </source>
</evidence>
<sequence>MKKQKSDIAVLLDFAGSYKALTFLGLGLSAAAMLLSMVPYICIWLAARDLIAVAPDWTRAGSVARYGWLAFGFAVGGIVLYFAGLMCTHLAAFRTAANIRKQGVAHLMQAPLGWFDANASGLVRGRLDAAAADTETLLAHNLADIVGTVTLFVAMLALMLVFDWRMGAACLLAAVISILAMFSMMGGRNAGFMAQYQAALDRMSKAGTEYVRGIPVVKIFQQTVYSFRAFQQSIEDYSRFAGHYNAEVCSKPQSVNLTFTEGAFVFLVPAALFLAPGALAGGDFAGFVTNFAFYAVFSAILSTALARIMFASSGMMLASGALARIRTVTGAPTLEAPACPKLPQGNRVAFRDVSFTYAGAARPALSHLTFTAEPGQTVALVGPSGGGKTTAASLIPRFWDAAEGVVEVGGVDVRQIDPHVLMDRVAFVFQNSRLFKQSLLENIRAGRPQATRQQVLAAAEAAQCGDILAKLPEGLDTVIGTEGVYLSGGEAQRIALARAILKDAPIVVLDEATAFADPENEALIQKALVRLTAGKTVIMIAHRLSTVVGADRIIVLDEGRAVEQGAHAELLAKGGLYAKMWADYNQSVQWKIQSGEER</sequence>
<feature type="domain" description="ABC transporter" evidence="10">
    <location>
        <begin position="348"/>
        <end position="583"/>
    </location>
</feature>
<evidence type="ECO:0000256" key="4">
    <source>
        <dbReference type="ARBA" id="ARBA00022692"/>
    </source>
</evidence>
<evidence type="ECO:0000256" key="9">
    <source>
        <dbReference type="SAM" id="Phobius"/>
    </source>
</evidence>
<dbReference type="GO" id="GO:0005886">
    <property type="term" value="C:plasma membrane"/>
    <property type="evidence" value="ECO:0007669"/>
    <property type="project" value="UniProtKB-SubCell"/>
</dbReference>
<dbReference type="PANTHER" id="PTHR24221:SF654">
    <property type="entry name" value="ATP-BINDING CASSETTE SUB-FAMILY B MEMBER 6"/>
    <property type="match status" value="1"/>
</dbReference>
<dbReference type="AlphaFoldDB" id="A0A9D1TW04"/>
<dbReference type="Pfam" id="PF00005">
    <property type="entry name" value="ABC_tran"/>
    <property type="match status" value="1"/>
</dbReference>
<dbReference type="FunFam" id="3.40.50.300:FF:000221">
    <property type="entry name" value="Multidrug ABC transporter ATP-binding protein"/>
    <property type="match status" value="1"/>
</dbReference>
<comment type="caution">
    <text evidence="12">The sequence shown here is derived from an EMBL/GenBank/DDBJ whole genome shotgun (WGS) entry which is preliminary data.</text>
</comment>
<dbReference type="PANTHER" id="PTHR24221">
    <property type="entry name" value="ATP-BINDING CASSETTE SUB-FAMILY B"/>
    <property type="match status" value="1"/>
</dbReference>
<dbReference type="Gene3D" id="1.20.1560.10">
    <property type="entry name" value="ABC transporter type 1, transmembrane domain"/>
    <property type="match status" value="1"/>
</dbReference>
<keyword evidence="5" id="KW-0547">Nucleotide-binding</keyword>
<accession>A0A9D1TW04</accession>
<dbReference type="GO" id="GO:0016887">
    <property type="term" value="F:ATP hydrolysis activity"/>
    <property type="evidence" value="ECO:0007669"/>
    <property type="project" value="InterPro"/>
</dbReference>
<dbReference type="GO" id="GO:0140359">
    <property type="term" value="F:ABC-type transporter activity"/>
    <property type="evidence" value="ECO:0007669"/>
    <property type="project" value="InterPro"/>
</dbReference>
<dbReference type="PROSITE" id="PS50893">
    <property type="entry name" value="ABC_TRANSPORTER_2"/>
    <property type="match status" value="1"/>
</dbReference>
<dbReference type="InterPro" id="IPR003593">
    <property type="entry name" value="AAA+_ATPase"/>
</dbReference>
<keyword evidence="2" id="KW-0813">Transport</keyword>
<feature type="transmembrane region" description="Helical" evidence="9">
    <location>
        <begin position="291"/>
        <end position="310"/>
    </location>
</feature>
<evidence type="ECO:0000256" key="6">
    <source>
        <dbReference type="ARBA" id="ARBA00022840"/>
    </source>
</evidence>
<keyword evidence="3" id="KW-1003">Cell membrane</keyword>
<dbReference type="InterPro" id="IPR011527">
    <property type="entry name" value="ABC1_TM_dom"/>
</dbReference>
<keyword evidence="6 12" id="KW-0067">ATP-binding</keyword>
<dbReference type="InterPro" id="IPR017871">
    <property type="entry name" value="ABC_transporter-like_CS"/>
</dbReference>
<comment type="subcellular location">
    <subcellularLocation>
        <location evidence="1">Cell membrane</location>
        <topology evidence="1">Multi-pass membrane protein</topology>
    </subcellularLocation>
</comment>
<dbReference type="GO" id="GO:0034040">
    <property type="term" value="F:ATPase-coupled lipid transmembrane transporter activity"/>
    <property type="evidence" value="ECO:0007669"/>
    <property type="project" value="TreeGrafter"/>
</dbReference>
<name>A0A9D1TW04_9FIRM</name>
<dbReference type="SUPFAM" id="SSF90123">
    <property type="entry name" value="ABC transporter transmembrane region"/>
    <property type="match status" value="1"/>
</dbReference>
<dbReference type="EMBL" id="DXHQ01000026">
    <property type="protein sequence ID" value="HIW08225.1"/>
    <property type="molecule type" value="Genomic_DNA"/>
</dbReference>
<dbReference type="PROSITE" id="PS00211">
    <property type="entry name" value="ABC_TRANSPORTER_1"/>
    <property type="match status" value="1"/>
</dbReference>
<gene>
    <name evidence="12" type="ORF">H9890_02335</name>
</gene>
<feature type="transmembrane region" description="Helical" evidence="9">
    <location>
        <begin position="166"/>
        <end position="185"/>
    </location>
</feature>
<feature type="transmembrane region" description="Helical" evidence="9">
    <location>
        <begin position="66"/>
        <end position="92"/>
    </location>
</feature>
<evidence type="ECO:0000256" key="3">
    <source>
        <dbReference type="ARBA" id="ARBA00022475"/>
    </source>
</evidence>
<dbReference type="InterPro" id="IPR003439">
    <property type="entry name" value="ABC_transporter-like_ATP-bd"/>
</dbReference>
<dbReference type="InterPro" id="IPR027417">
    <property type="entry name" value="P-loop_NTPase"/>
</dbReference>
<reference evidence="12" key="1">
    <citation type="journal article" date="2021" name="PeerJ">
        <title>Extensive microbial diversity within the chicken gut microbiome revealed by metagenomics and culture.</title>
        <authorList>
            <person name="Gilroy R."/>
            <person name="Ravi A."/>
            <person name="Getino M."/>
            <person name="Pursley I."/>
            <person name="Horton D.L."/>
            <person name="Alikhan N.F."/>
            <person name="Baker D."/>
            <person name="Gharbi K."/>
            <person name="Hall N."/>
            <person name="Watson M."/>
            <person name="Adriaenssens E.M."/>
            <person name="Foster-Nyarko E."/>
            <person name="Jarju S."/>
            <person name="Secka A."/>
            <person name="Antonio M."/>
            <person name="Oren A."/>
            <person name="Chaudhuri R.R."/>
            <person name="La Ragione R."/>
            <person name="Hildebrand F."/>
            <person name="Pallen M.J."/>
        </authorList>
    </citation>
    <scope>NUCLEOTIDE SEQUENCE</scope>
    <source>
        <strain evidence="12">ChiHcolR34-3080</strain>
    </source>
</reference>
<proteinExistence type="predicted"/>
<dbReference type="InterPro" id="IPR036640">
    <property type="entry name" value="ABC1_TM_sf"/>
</dbReference>
<feature type="transmembrane region" description="Helical" evidence="9">
    <location>
        <begin position="142"/>
        <end position="160"/>
    </location>
</feature>
<reference evidence="12" key="2">
    <citation type="submission" date="2021-04" db="EMBL/GenBank/DDBJ databases">
        <authorList>
            <person name="Gilroy R."/>
        </authorList>
    </citation>
    <scope>NUCLEOTIDE SEQUENCE</scope>
    <source>
        <strain evidence="12">ChiHcolR34-3080</strain>
    </source>
</reference>
<feature type="transmembrane region" description="Helical" evidence="9">
    <location>
        <begin position="259"/>
        <end position="279"/>
    </location>
</feature>
<keyword evidence="4 9" id="KW-0812">Transmembrane</keyword>
<dbReference type="Pfam" id="PF00664">
    <property type="entry name" value="ABC_membrane"/>
    <property type="match status" value="1"/>
</dbReference>
<dbReference type="GO" id="GO:0005524">
    <property type="term" value="F:ATP binding"/>
    <property type="evidence" value="ECO:0007669"/>
    <property type="project" value="UniProtKB-KW"/>
</dbReference>
<organism evidence="12 13">
    <name type="scientific">Candidatus Faecalibacterium intestinigallinarum</name>
    <dbReference type="NCBI Taxonomy" id="2838581"/>
    <lineage>
        <taxon>Bacteria</taxon>
        <taxon>Bacillati</taxon>
        <taxon>Bacillota</taxon>
        <taxon>Clostridia</taxon>
        <taxon>Eubacteriales</taxon>
        <taxon>Oscillospiraceae</taxon>
        <taxon>Faecalibacterium</taxon>
    </lineage>
</organism>
<evidence type="ECO:0000256" key="8">
    <source>
        <dbReference type="ARBA" id="ARBA00023136"/>
    </source>
</evidence>
<evidence type="ECO:0000256" key="7">
    <source>
        <dbReference type="ARBA" id="ARBA00022989"/>
    </source>
</evidence>
<feature type="domain" description="ABC transmembrane type-1" evidence="11">
    <location>
        <begin position="23"/>
        <end position="239"/>
    </location>
</feature>
<evidence type="ECO:0000313" key="13">
    <source>
        <dbReference type="Proteomes" id="UP000823933"/>
    </source>
</evidence>
<evidence type="ECO:0000256" key="1">
    <source>
        <dbReference type="ARBA" id="ARBA00004651"/>
    </source>
</evidence>
<evidence type="ECO:0000259" key="11">
    <source>
        <dbReference type="PROSITE" id="PS50929"/>
    </source>
</evidence>
<evidence type="ECO:0000313" key="12">
    <source>
        <dbReference type="EMBL" id="HIW08225.1"/>
    </source>
</evidence>
<dbReference type="PROSITE" id="PS50929">
    <property type="entry name" value="ABC_TM1F"/>
    <property type="match status" value="1"/>
</dbReference>
<keyword evidence="7 9" id="KW-1133">Transmembrane helix</keyword>
<dbReference type="Gene3D" id="3.40.50.300">
    <property type="entry name" value="P-loop containing nucleotide triphosphate hydrolases"/>
    <property type="match status" value="1"/>
</dbReference>
<protein>
    <submittedName>
        <fullName evidence="12">ABC transporter ATP-binding protein/permease</fullName>
    </submittedName>
</protein>
<evidence type="ECO:0000256" key="2">
    <source>
        <dbReference type="ARBA" id="ARBA00022448"/>
    </source>
</evidence>